<evidence type="ECO:0000256" key="4">
    <source>
        <dbReference type="ARBA" id="ARBA00023180"/>
    </source>
</evidence>
<dbReference type="InterPro" id="IPR002018">
    <property type="entry name" value="CarbesteraseB"/>
</dbReference>
<feature type="domain" description="Carboxylesterase type B" evidence="5">
    <location>
        <begin position="3"/>
        <end position="512"/>
    </location>
</feature>
<evidence type="ECO:0000256" key="1">
    <source>
        <dbReference type="ARBA" id="ARBA00005964"/>
    </source>
</evidence>
<keyword evidence="2" id="KW-0719">Serine esterase</keyword>
<dbReference type="PANTHER" id="PTHR43142">
    <property type="entry name" value="CARBOXYLIC ESTER HYDROLASE"/>
    <property type="match status" value="1"/>
</dbReference>
<dbReference type="Gene3D" id="3.40.50.1820">
    <property type="entry name" value="alpha/beta hydrolase"/>
    <property type="match status" value="1"/>
</dbReference>
<dbReference type="AlphaFoldDB" id="A0ABD2XBJ5"/>
<keyword evidence="4" id="KW-0325">Glycoprotein</keyword>
<dbReference type="Proteomes" id="UP001627154">
    <property type="component" value="Unassembled WGS sequence"/>
</dbReference>
<dbReference type="SUPFAM" id="SSF53474">
    <property type="entry name" value="alpha/beta-Hydrolases"/>
    <property type="match status" value="1"/>
</dbReference>
<reference evidence="6 7" key="1">
    <citation type="journal article" date="2024" name="bioRxiv">
        <title>A reference genome for Trichogramma kaykai: A tiny desert-dwelling parasitoid wasp with competing sex-ratio distorters.</title>
        <authorList>
            <person name="Culotta J."/>
            <person name="Lindsey A.R."/>
        </authorList>
    </citation>
    <scope>NUCLEOTIDE SEQUENCE [LARGE SCALE GENOMIC DNA]</scope>
    <source>
        <strain evidence="6 7">KSX58</strain>
    </source>
</reference>
<evidence type="ECO:0000256" key="3">
    <source>
        <dbReference type="ARBA" id="ARBA00022801"/>
    </source>
</evidence>
<sequence length="531" mass="60456">MDKTTIKIENGLLRGTIIHSDEGYDYYAFKGVPYGKPPIGPLRFKDPVECENWSGVRDATKFGNVCVQFDIMMRKYLGSEDCLYLNVYTKDISPDNLKPVMVWIHGGAFLYDSGNDMHFGPDYLLRKDILLVTFNYRVGIMGFLCLDDEIAPGNQGLKDQAMVLKWIKKNIKYFGGDPDNVTIFGESVGAISAHYHAVSPMSKGLFHKIILQSGSAFNPGARVNDQKKFAYKICTFLGKYSQDSKQMFDLLSKTDALRLVQAQEHIRKSIAKFHAMVPFSPSIDNKSKNPFLPIPVEEAAANGIDVPAIIGYNSREGICYPNNFKAFSKESFSYLDRNFDKTFNPRILELLKSYNLKPKDIRELYFNDEKICLDNCHIYADMGGDLQFVEGIHKAIRIQVQKKSSPTYLYKFSYDDEISTSKSILSLEIPGACHFDEIEYLFNGEFRKLGGFQSLRKGTPGYKVMENLTNLWSNFAIYGDPTPAFLEQKCIKWKTVDDTRNFTCMNINKELKLEIIPNIEEKYKAVSSKIN</sequence>
<gene>
    <name evidence="6" type="ORF">TKK_004015</name>
</gene>
<comment type="caution">
    <text evidence="6">The sequence shown here is derived from an EMBL/GenBank/DDBJ whole genome shotgun (WGS) entry which is preliminary data.</text>
</comment>
<evidence type="ECO:0000313" key="7">
    <source>
        <dbReference type="Proteomes" id="UP001627154"/>
    </source>
</evidence>
<keyword evidence="7" id="KW-1185">Reference proteome</keyword>
<protein>
    <recommendedName>
        <fullName evidence="5">Carboxylesterase type B domain-containing protein</fullName>
    </recommendedName>
</protein>
<dbReference type="InterPro" id="IPR029058">
    <property type="entry name" value="AB_hydrolase_fold"/>
</dbReference>
<dbReference type="EMBL" id="JBJJXI010000032">
    <property type="protein sequence ID" value="KAL3402846.1"/>
    <property type="molecule type" value="Genomic_DNA"/>
</dbReference>
<evidence type="ECO:0000256" key="2">
    <source>
        <dbReference type="ARBA" id="ARBA00022487"/>
    </source>
</evidence>
<dbReference type="GO" id="GO:0052689">
    <property type="term" value="F:carboxylic ester hydrolase activity"/>
    <property type="evidence" value="ECO:0007669"/>
    <property type="project" value="UniProtKB-KW"/>
</dbReference>
<dbReference type="PANTHER" id="PTHR43142:SF1">
    <property type="entry name" value="CARBOXYLIC ESTER HYDROLASE"/>
    <property type="match status" value="1"/>
</dbReference>
<accession>A0ABD2XBJ5</accession>
<organism evidence="6 7">
    <name type="scientific">Trichogramma kaykai</name>
    <dbReference type="NCBI Taxonomy" id="54128"/>
    <lineage>
        <taxon>Eukaryota</taxon>
        <taxon>Metazoa</taxon>
        <taxon>Ecdysozoa</taxon>
        <taxon>Arthropoda</taxon>
        <taxon>Hexapoda</taxon>
        <taxon>Insecta</taxon>
        <taxon>Pterygota</taxon>
        <taxon>Neoptera</taxon>
        <taxon>Endopterygota</taxon>
        <taxon>Hymenoptera</taxon>
        <taxon>Apocrita</taxon>
        <taxon>Proctotrupomorpha</taxon>
        <taxon>Chalcidoidea</taxon>
        <taxon>Trichogrammatidae</taxon>
        <taxon>Trichogramma</taxon>
    </lineage>
</organism>
<proteinExistence type="inferred from homology"/>
<dbReference type="Pfam" id="PF00135">
    <property type="entry name" value="COesterase"/>
    <property type="match status" value="1"/>
</dbReference>
<evidence type="ECO:0000259" key="5">
    <source>
        <dbReference type="Pfam" id="PF00135"/>
    </source>
</evidence>
<name>A0ABD2XBJ5_9HYME</name>
<evidence type="ECO:0000313" key="6">
    <source>
        <dbReference type="EMBL" id="KAL3402846.1"/>
    </source>
</evidence>
<comment type="similarity">
    <text evidence="1">Belongs to the type-B carboxylesterase/lipase family.</text>
</comment>
<keyword evidence="3" id="KW-0378">Hydrolase</keyword>